<evidence type="ECO:0000313" key="2">
    <source>
        <dbReference type="EMBL" id="CAA6816806.1"/>
    </source>
</evidence>
<dbReference type="GO" id="GO:0006508">
    <property type="term" value="P:proteolysis"/>
    <property type="evidence" value="ECO:0007669"/>
    <property type="project" value="InterPro"/>
</dbReference>
<evidence type="ECO:0000259" key="1">
    <source>
        <dbReference type="PROSITE" id="PS50208"/>
    </source>
</evidence>
<name>A0A6S6TP89_9BACT</name>
<dbReference type="InterPro" id="IPR001309">
    <property type="entry name" value="Pept_C14_p20"/>
</dbReference>
<accession>A0A6S6TP89</accession>
<feature type="domain" description="Caspase family p20" evidence="1">
    <location>
        <begin position="54"/>
        <end position="130"/>
    </location>
</feature>
<sequence length="497" mass="55726">MLIFNKVVFISLLGVFFLGLQGCNSQKSVLESKALALSSSNEKSNLLFSKNIQNHKKALVVGISDYAGEDADLNGIERDVEKMKNIFESWGFEVTTLYDQEALKIVDYLTNYGNTLNKDDYFAFYYSGHGSHKKDENNDELDHQDESLVLSDGKENTHLLDDTLYDKFNKIKAKKMVFFDSCHSGTVFRSLNGKFQSKTISSTSVNKVFPKSLDLQNKNDSITSNNDFIVFSSAQDNEEALATPEGSLFTNSLYRLLSNENFINQSFAQIKNALTQDITAYAKKNGAKSHHPSISYSKSYSSSNTLKDFTTSSKSGAVAVANAVSISNASEEKTLQETLESFIDTHKIDKMTLIYDKTAYSVGQSVEFSLDTQNTRGYLTIFHVDQNDITLLYPNSFITPKMIEGKYHFPKDFSGGKFELEAYKSCHNCEEEETSIYALLSSTPILDSSLFQSKEGLLSFSKKSLKSQSVTRAVRIKTLSKNSNNNPRLGKYKFIVR</sequence>
<dbReference type="SUPFAM" id="SSF52129">
    <property type="entry name" value="Caspase-like"/>
    <property type="match status" value="1"/>
</dbReference>
<dbReference type="PROSITE" id="PS51257">
    <property type="entry name" value="PROKAR_LIPOPROTEIN"/>
    <property type="match status" value="1"/>
</dbReference>
<dbReference type="InterPro" id="IPR050452">
    <property type="entry name" value="Metacaspase"/>
</dbReference>
<dbReference type="EMBL" id="CACVAZ010000108">
    <property type="protein sequence ID" value="CAA6816806.1"/>
    <property type="molecule type" value="Genomic_DNA"/>
</dbReference>
<protein>
    <submittedName>
        <fullName evidence="2">Metacaspase</fullName>
    </submittedName>
</protein>
<dbReference type="AlphaFoldDB" id="A0A6S6TP89"/>
<gene>
    <name evidence="2" type="ORF">HELGO_WM18127</name>
</gene>
<dbReference type="GO" id="GO:0004197">
    <property type="term" value="F:cysteine-type endopeptidase activity"/>
    <property type="evidence" value="ECO:0007669"/>
    <property type="project" value="InterPro"/>
</dbReference>
<dbReference type="InterPro" id="IPR011600">
    <property type="entry name" value="Pept_C14_caspase"/>
</dbReference>
<proteinExistence type="predicted"/>
<dbReference type="InterPro" id="IPR029030">
    <property type="entry name" value="Caspase-like_dom_sf"/>
</dbReference>
<organism evidence="2">
    <name type="scientific">uncultured Sulfurovum sp</name>
    <dbReference type="NCBI Taxonomy" id="269237"/>
    <lineage>
        <taxon>Bacteria</taxon>
        <taxon>Pseudomonadati</taxon>
        <taxon>Campylobacterota</taxon>
        <taxon>Epsilonproteobacteria</taxon>
        <taxon>Campylobacterales</taxon>
        <taxon>Sulfurovaceae</taxon>
        <taxon>Sulfurovum</taxon>
        <taxon>environmental samples</taxon>
    </lineage>
</organism>
<dbReference type="PROSITE" id="PS50208">
    <property type="entry name" value="CASPASE_P20"/>
    <property type="match status" value="1"/>
</dbReference>
<dbReference type="PANTHER" id="PTHR48104:SF30">
    <property type="entry name" value="METACASPASE-1"/>
    <property type="match status" value="1"/>
</dbReference>
<dbReference type="GO" id="GO:0005737">
    <property type="term" value="C:cytoplasm"/>
    <property type="evidence" value="ECO:0007669"/>
    <property type="project" value="TreeGrafter"/>
</dbReference>
<dbReference type="Gene3D" id="3.40.50.1460">
    <property type="match status" value="1"/>
</dbReference>
<reference evidence="2" key="1">
    <citation type="submission" date="2020-01" db="EMBL/GenBank/DDBJ databases">
        <authorList>
            <person name="Meier V. D."/>
            <person name="Meier V D."/>
        </authorList>
    </citation>
    <scope>NUCLEOTIDE SEQUENCE</scope>
    <source>
        <strain evidence="2">HLG_WM_MAG_02</strain>
    </source>
</reference>
<dbReference type="Pfam" id="PF00656">
    <property type="entry name" value="Peptidase_C14"/>
    <property type="match status" value="1"/>
</dbReference>
<dbReference type="PANTHER" id="PTHR48104">
    <property type="entry name" value="METACASPASE-4"/>
    <property type="match status" value="1"/>
</dbReference>